<gene>
    <name evidence="2" type="ORF">AQI88_37960</name>
</gene>
<protein>
    <recommendedName>
        <fullName evidence="4">PE-PGRS family protein</fullName>
    </recommendedName>
</protein>
<reference evidence="2 3" key="1">
    <citation type="submission" date="2015-10" db="EMBL/GenBank/DDBJ databases">
        <title>Draft genome sequence of Streptomyces cellostaticus DSM 40189, type strain for the species Streptomyces cellostaticus.</title>
        <authorList>
            <person name="Ruckert C."/>
            <person name="Winkler A."/>
            <person name="Kalinowski J."/>
            <person name="Kampfer P."/>
            <person name="Glaeser S."/>
        </authorList>
    </citation>
    <scope>NUCLEOTIDE SEQUENCE [LARGE SCALE GENOMIC DNA]</scope>
    <source>
        <strain evidence="2 3">DSM 40189</strain>
    </source>
</reference>
<feature type="transmembrane region" description="Helical" evidence="1">
    <location>
        <begin position="202"/>
        <end position="221"/>
    </location>
</feature>
<keyword evidence="1" id="KW-1133">Transmembrane helix</keyword>
<accession>A0A101NDV8</accession>
<dbReference type="RefSeq" id="WP_067009255.1">
    <property type="nucleotide sequence ID" value="NZ_BNDU01000004.1"/>
</dbReference>
<dbReference type="AlphaFoldDB" id="A0A101NDV8"/>
<evidence type="ECO:0000313" key="2">
    <source>
        <dbReference type="EMBL" id="KUM91245.1"/>
    </source>
</evidence>
<organism evidence="2 3">
    <name type="scientific">Streptomyces cellostaticus</name>
    <dbReference type="NCBI Taxonomy" id="67285"/>
    <lineage>
        <taxon>Bacteria</taxon>
        <taxon>Bacillati</taxon>
        <taxon>Actinomycetota</taxon>
        <taxon>Actinomycetes</taxon>
        <taxon>Kitasatosporales</taxon>
        <taxon>Streptomycetaceae</taxon>
        <taxon>Streptomyces</taxon>
    </lineage>
</organism>
<feature type="transmembrane region" description="Helical" evidence="1">
    <location>
        <begin position="35"/>
        <end position="54"/>
    </location>
</feature>
<proteinExistence type="predicted"/>
<sequence>MSVGGLFRVLRAAVFAAVCVVLAAIGHVLMSDLPLPWWVLLASVTAVGAVAWALGGTERGRTGVIALTVGVQTCLHMCFTLAQAGRHPGMAAPDDAAAVRQWARCLLRGTDPGPGSTARACDLAVRFGPTRRMPLPVAHDIVPMNHVGHSMTGRGGVAGMHQMGGMTGTVSSGMLAAHLLVAVLCGLWLAQGERAAFRLLRALADRAFVPLLLVLAVLLPFPRRPRLRPCHRRVRRPRRLLLVHTLTTRGPPGETAVV</sequence>
<evidence type="ECO:0000256" key="1">
    <source>
        <dbReference type="SAM" id="Phobius"/>
    </source>
</evidence>
<comment type="caution">
    <text evidence="2">The sequence shown here is derived from an EMBL/GenBank/DDBJ whole genome shotgun (WGS) entry which is preliminary data.</text>
</comment>
<feature type="transmembrane region" description="Helical" evidence="1">
    <location>
        <begin position="12"/>
        <end position="29"/>
    </location>
</feature>
<keyword evidence="1" id="KW-0472">Membrane</keyword>
<keyword evidence="3" id="KW-1185">Reference proteome</keyword>
<dbReference type="EMBL" id="LMWL01000082">
    <property type="protein sequence ID" value="KUM91245.1"/>
    <property type="molecule type" value="Genomic_DNA"/>
</dbReference>
<dbReference type="Proteomes" id="UP000054241">
    <property type="component" value="Unassembled WGS sequence"/>
</dbReference>
<keyword evidence="1" id="KW-0812">Transmembrane</keyword>
<evidence type="ECO:0000313" key="3">
    <source>
        <dbReference type="Proteomes" id="UP000054241"/>
    </source>
</evidence>
<feature type="transmembrane region" description="Helical" evidence="1">
    <location>
        <begin position="170"/>
        <end position="190"/>
    </location>
</feature>
<dbReference type="OrthoDB" id="4558679at2"/>
<evidence type="ECO:0008006" key="4">
    <source>
        <dbReference type="Google" id="ProtNLM"/>
    </source>
</evidence>
<name>A0A101NDV8_9ACTN</name>